<dbReference type="Pfam" id="PF14244">
    <property type="entry name" value="Retrotran_gag_3"/>
    <property type="match status" value="1"/>
</dbReference>
<name>A0A803QE25_CANSA</name>
<proteinExistence type="predicted"/>
<dbReference type="EMBL" id="UZAU01000766">
    <property type="status" value="NOT_ANNOTATED_CDS"/>
    <property type="molecule type" value="Genomic_DNA"/>
</dbReference>
<reference evidence="3" key="1">
    <citation type="submission" date="2018-11" db="EMBL/GenBank/DDBJ databases">
        <authorList>
            <person name="Grassa J C."/>
        </authorList>
    </citation>
    <scope>NUCLEOTIDE SEQUENCE [LARGE SCALE GENOMIC DNA]</scope>
</reference>
<feature type="domain" description="Retrotransposon Copia-like N-terminal" evidence="2">
    <location>
        <begin position="57"/>
        <end position="87"/>
    </location>
</feature>
<evidence type="ECO:0000313" key="3">
    <source>
        <dbReference type="EnsemblPlants" id="cds.evm.model.09.1319"/>
    </source>
</evidence>
<keyword evidence="4" id="KW-1185">Reference proteome</keyword>
<reference evidence="3" key="2">
    <citation type="submission" date="2021-03" db="UniProtKB">
        <authorList>
            <consortium name="EnsemblPlants"/>
        </authorList>
    </citation>
    <scope>IDENTIFICATION</scope>
</reference>
<dbReference type="Proteomes" id="UP000596661">
    <property type="component" value="Chromosome 9"/>
</dbReference>
<evidence type="ECO:0000256" key="1">
    <source>
        <dbReference type="SAM" id="MobiDB-lite"/>
    </source>
</evidence>
<feature type="region of interest" description="Disordered" evidence="1">
    <location>
        <begin position="1"/>
        <end position="25"/>
    </location>
</feature>
<dbReference type="Gramene" id="evm.model.09.1319">
    <property type="protein sequence ID" value="cds.evm.model.09.1319"/>
    <property type="gene ID" value="evm.TU.09.1319"/>
</dbReference>
<accession>A0A803QE25</accession>
<dbReference type="EnsemblPlants" id="evm.model.09.1319">
    <property type="protein sequence ID" value="cds.evm.model.09.1319"/>
    <property type="gene ID" value="evm.TU.09.1319"/>
</dbReference>
<dbReference type="InterPro" id="IPR029472">
    <property type="entry name" value="Copia-like_N"/>
</dbReference>
<evidence type="ECO:0000259" key="2">
    <source>
        <dbReference type="Pfam" id="PF14244"/>
    </source>
</evidence>
<protein>
    <recommendedName>
        <fullName evidence="2">Retrotransposon Copia-like N-terminal domain-containing protein</fullName>
    </recommendedName>
</protein>
<sequence>MVRPSTRSQDGGAPPLTIDNQAAEDQSTIVDDNTTQALNSRSVVDDHSSPFFLSTGDHPGLVLVSIVLNDTNYQPWKRGITMALTGTRLHLSIDLFLVPNLVVPISTLG</sequence>
<evidence type="ECO:0000313" key="4">
    <source>
        <dbReference type="Proteomes" id="UP000596661"/>
    </source>
</evidence>
<organism evidence="3 4">
    <name type="scientific">Cannabis sativa</name>
    <name type="common">Hemp</name>
    <name type="synonym">Marijuana</name>
    <dbReference type="NCBI Taxonomy" id="3483"/>
    <lineage>
        <taxon>Eukaryota</taxon>
        <taxon>Viridiplantae</taxon>
        <taxon>Streptophyta</taxon>
        <taxon>Embryophyta</taxon>
        <taxon>Tracheophyta</taxon>
        <taxon>Spermatophyta</taxon>
        <taxon>Magnoliopsida</taxon>
        <taxon>eudicotyledons</taxon>
        <taxon>Gunneridae</taxon>
        <taxon>Pentapetalae</taxon>
        <taxon>rosids</taxon>
        <taxon>fabids</taxon>
        <taxon>Rosales</taxon>
        <taxon>Cannabaceae</taxon>
        <taxon>Cannabis</taxon>
    </lineage>
</organism>
<dbReference type="AlphaFoldDB" id="A0A803QE25"/>